<evidence type="ECO:0000313" key="1">
    <source>
        <dbReference type="EMBL" id="KDO48554.1"/>
    </source>
</evidence>
<accession>A0A067DZZ2</accession>
<dbReference type="AlphaFoldDB" id="A0A067DZZ2"/>
<organism evidence="1 2">
    <name type="scientific">Citrus sinensis</name>
    <name type="common">Sweet orange</name>
    <name type="synonym">Citrus aurantium var. sinensis</name>
    <dbReference type="NCBI Taxonomy" id="2711"/>
    <lineage>
        <taxon>Eukaryota</taxon>
        <taxon>Viridiplantae</taxon>
        <taxon>Streptophyta</taxon>
        <taxon>Embryophyta</taxon>
        <taxon>Tracheophyta</taxon>
        <taxon>Spermatophyta</taxon>
        <taxon>Magnoliopsida</taxon>
        <taxon>eudicotyledons</taxon>
        <taxon>Gunneridae</taxon>
        <taxon>Pentapetalae</taxon>
        <taxon>rosids</taxon>
        <taxon>malvids</taxon>
        <taxon>Sapindales</taxon>
        <taxon>Rutaceae</taxon>
        <taxon>Aurantioideae</taxon>
        <taxon>Citrus</taxon>
    </lineage>
</organism>
<name>A0A067DZZ2_CITSI</name>
<proteinExistence type="predicted"/>
<gene>
    <name evidence="1" type="ORF">CISIN_1g035070mg</name>
</gene>
<keyword evidence="2" id="KW-1185">Reference proteome</keyword>
<evidence type="ECO:0000313" key="2">
    <source>
        <dbReference type="Proteomes" id="UP000027120"/>
    </source>
</evidence>
<dbReference type="Proteomes" id="UP000027120">
    <property type="component" value="Unassembled WGS sequence"/>
</dbReference>
<sequence>MNKAFFRTKIKSKYKNAAKFGMKIKIISTRNFKRARRTKLNLTWKKIISKSFHRKDYFSCISIYIGVCVYVCVD</sequence>
<reference evidence="1 2" key="1">
    <citation type="submission" date="2014-04" db="EMBL/GenBank/DDBJ databases">
        <authorList>
            <consortium name="International Citrus Genome Consortium"/>
            <person name="Gmitter F."/>
            <person name="Chen C."/>
            <person name="Farmerie W."/>
            <person name="Harkins T."/>
            <person name="Desany B."/>
            <person name="Mohiuddin M."/>
            <person name="Kodira C."/>
            <person name="Borodovsky M."/>
            <person name="Lomsadze A."/>
            <person name="Burns P."/>
            <person name="Jenkins J."/>
            <person name="Prochnik S."/>
            <person name="Shu S."/>
            <person name="Chapman J."/>
            <person name="Pitluck S."/>
            <person name="Schmutz J."/>
            <person name="Rokhsar D."/>
        </authorList>
    </citation>
    <scope>NUCLEOTIDE SEQUENCE</scope>
</reference>
<protein>
    <submittedName>
        <fullName evidence="1">Uncharacterized protein</fullName>
    </submittedName>
</protein>
<dbReference type="EMBL" id="KK785140">
    <property type="protein sequence ID" value="KDO48554.1"/>
    <property type="molecule type" value="Genomic_DNA"/>
</dbReference>
<dbReference type="SMR" id="A0A067DZZ2"/>